<protein>
    <recommendedName>
        <fullName evidence="4">Aminoglycoside N(3)-acetyltransferase</fullName>
        <ecNumber evidence="4">2.3.1.-</ecNumber>
    </recommendedName>
</protein>
<reference evidence="6" key="1">
    <citation type="journal article" date="2019" name="Int. J. Syst. Evol. Microbiol.">
        <title>The Global Catalogue of Microorganisms (GCM) 10K type strain sequencing project: providing services to taxonomists for standard genome sequencing and annotation.</title>
        <authorList>
            <consortium name="The Broad Institute Genomics Platform"/>
            <consortium name="The Broad Institute Genome Sequencing Center for Infectious Disease"/>
            <person name="Wu L."/>
            <person name="Ma J."/>
        </authorList>
    </citation>
    <scope>NUCLEOTIDE SEQUENCE [LARGE SCALE GENOMIC DNA]</scope>
    <source>
        <strain evidence="6">JCM 7356</strain>
    </source>
</reference>
<dbReference type="Proteomes" id="UP001500305">
    <property type="component" value="Unassembled WGS sequence"/>
</dbReference>
<keyword evidence="6" id="KW-1185">Reference proteome</keyword>
<dbReference type="InterPro" id="IPR028345">
    <property type="entry name" value="Antibiotic_NAT-like"/>
</dbReference>
<evidence type="ECO:0000256" key="1">
    <source>
        <dbReference type="ARBA" id="ARBA00006383"/>
    </source>
</evidence>
<organism evidence="5 6">
    <name type="scientific">Kitasatospora cystarginea</name>
    <dbReference type="NCBI Taxonomy" id="58350"/>
    <lineage>
        <taxon>Bacteria</taxon>
        <taxon>Bacillati</taxon>
        <taxon>Actinomycetota</taxon>
        <taxon>Actinomycetes</taxon>
        <taxon>Kitasatosporales</taxon>
        <taxon>Streptomycetaceae</taxon>
        <taxon>Kitasatospora</taxon>
    </lineage>
</organism>
<dbReference type="Pfam" id="PF02522">
    <property type="entry name" value="Antibiotic_NAT"/>
    <property type="match status" value="1"/>
</dbReference>
<keyword evidence="4" id="KW-0046">Antibiotic resistance</keyword>
<sequence>MYGVDRLAEDLTRLGVERGETLLVQSSLRSIGPMADGPGTLLEALRRVLGPEGTVVVYTATPENSNTSRLALAPTDGMTPEQSRAYWEAKPPFDRARTPTSKILGHFSELVRRHPDAVRSSHPQTSFAALGSQARELTRRHRWAGHLGQHSPVQKLYDRGARALLIGVPVWCCTAFHLAEYLQDDPPMQRYGCVITDPGGRRRWVHFEAVHLRDEHFEPMASALETGMPSLLSGTLGDASCYLLRIAEGVDVADKFLRGNRS</sequence>
<gene>
    <name evidence="5" type="ORF">GCM10010430_40430</name>
</gene>
<evidence type="ECO:0000256" key="3">
    <source>
        <dbReference type="ARBA" id="ARBA00023315"/>
    </source>
</evidence>
<comment type="similarity">
    <text evidence="1 4">Belongs to the antibiotic N-acetyltransferase family.</text>
</comment>
<comment type="caution">
    <text evidence="5">The sequence shown here is derived from an EMBL/GenBank/DDBJ whole genome shotgun (WGS) entry which is preliminary data.</text>
</comment>
<accession>A0ABP5R9B1</accession>
<dbReference type="RefSeq" id="WP_344637838.1">
    <property type="nucleotide sequence ID" value="NZ_BAAATR010000017.1"/>
</dbReference>
<keyword evidence="2 4" id="KW-0808">Transferase</keyword>
<dbReference type="InterPro" id="IPR003679">
    <property type="entry name" value="Amioglycoside_AcTrfase"/>
</dbReference>
<dbReference type="PANTHER" id="PTHR11104:SF0">
    <property type="entry name" value="SPBETA PROPHAGE-DERIVED AMINOGLYCOSIDE N(3')-ACETYLTRANSFERASE-LIKE PROTEIN YOKD"/>
    <property type="match status" value="1"/>
</dbReference>
<dbReference type="PANTHER" id="PTHR11104">
    <property type="entry name" value="AMINOGLYCOSIDE N3-ACETYLTRANSFERASE"/>
    <property type="match status" value="1"/>
</dbReference>
<name>A0ABP5R9B1_9ACTN</name>
<evidence type="ECO:0000256" key="2">
    <source>
        <dbReference type="ARBA" id="ARBA00022679"/>
    </source>
</evidence>
<evidence type="ECO:0000313" key="5">
    <source>
        <dbReference type="EMBL" id="GAA2252672.1"/>
    </source>
</evidence>
<comment type="catalytic activity">
    <reaction evidence="4">
        <text>a 2-deoxystreptamine antibiotic + acetyl-CoA = an N(3)-acetyl-2-deoxystreptamine antibiotic + CoA + H(+)</text>
        <dbReference type="Rhea" id="RHEA:12665"/>
        <dbReference type="ChEBI" id="CHEBI:15378"/>
        <dbReference type="ChEBI" id="CHEBI:57287"/>
        <dbReference type="ChEBI" id="CHEBI:57288"/>
        <dbReference type="ChEBI" id="CHEBI:57921"/>
        <dbReference type="ChEBI" id="CHEBI:77452"/>
        <dbReference type="EC" id="2.3.1.81"/>
    </reaction>
</comment>
<dbReference type="EC" id="2.3.1.-" evidence="4"/>
<keyword evidence="3 4" id="KW-0012">Acyltransferase</keyword>
<dbReference type="SUPFAM" id="SSF110710">
    <property type="entry name" value="TTHA0583/YokD-like"/>
    <property type="match status" value="1"/>
</dbReference>
<proteinExistence type="inferred from homology"/>
<evidence type="ECO:0000256" key="4">
    <source>
        <dbReference type="RuleBase" id="RU365031"/>
    </source>
</evidence>
<evidence type="ECO:0000313" key="6">
    <source>
        <dbReference type="Proteomes" id="UP001500305"/>
    </source>
</evidence>
<dbReference type="EMBL" id="BAAATR010000017">
    <property type="protein sequence ID" value="GAA2252672.1"/>
    <property type="molecule type" value="Genomic_DNA"/>
</dbReference>